<sequence length="146" mass="16646">MQDRQSIRFILSFQFSRFLLRLLLPAMFAGALLPSCTDITPSSYEVRNTIWEGTDPVSGDLIRIQFYIDALDVQHGKNTYASISTYNYNTGDFQGSISIEKFIYLDASVEDVIWLFTVAQNTNTLTAGIFSNSDKIRYQVLFTRQS</sequence>
<evidence type="ECO:0000313" key="3">
    <source>
        <dbReference type="Proteomes" id="UP001228690"/>
    </source>
</evidence>
<dbReference type="EMBL" id="CP123443">
    <property type="protein sequence ID" value="WGK68487.1"/>
    <property type="molecule type" value="Genomic_DNA"/>
</dbReference>
<feature type="signal peptide" evidence="1">
    <location>
        <begin position="1"/>
        <end position="31"/>
    </location>
</feature>
<name>A0ABY8MET0_9SPIO</name>
<dbReference type="RefSeq" id="WP_326926671.1">
    <property type="nucleotide sequence ID" value="NZ_CP123443.1"/>
</dbReference>
<dbReference type="Proteomes" id="UP001228690">
    <property type="component" value="Chromosome"/>
</dbReference>
<organism evidence="2 3">
    <name type="scientific">Candidatus Haliotispira prima</name>
    <dbReference type="NCBI Taxonomy" id="3034016"/>
    <lineage>
        <taxon>Bacteria</taxon>
        <taxon>Pseudomonadati</taxon>
        <taxon>Spirochaetota</taxon>
        <taxon>Spirochaetia</taxon>
        <taxon>Spirochaetales</taxon>
        <taxon>Spirochaetaceae</taxon>
        <taxon>Candidatus Haliotispira</taxon>
    </lineage>
</organism>
<accession>A0ABY8MET0</accession>
<feature type="chain" id="PRO_5046644583" description="Lipoprotein" evidence="1">
    <location>
        <begin position="32"/>
        <end position="146"/>
    </location>
</feature>
<evidence type="ECO:0000313" key="2">
    <source>
        <dbReference type="EMBL" id="WGK68487.1"/>
    </source>
</evidence>
<proteinExistence type="predicted"/>
<evidence type="ECO:0000256" key="1">
    <source>
        <dbReference type="SAM" id="SignalP"/>
    </source>
</evidence>
<reference evidence="2 3" key="1">
    <citation type="submission" date="2023-04" db="EMBL/GenBank/DDBJ databases">
        <title>Spirochaete genome identified in red abalone sample constitutes a novel genus.</title>
        <authorList>
            <person name="Sharma S.P."/>
            <person name="Purcell C.M."/>
            <person name="Hyde J.R."/>
            <person name="Severin A.J."/>
        </authorList>
    </citation>
    <scope>NUCLEOTIDE SEQUENCE [LARGE SCALE GENOMIC DNA]</scope>
    <source>
        <strain evidence="2 3">SP-2023</strain>
    </source>
</reference>
<evidence type="ECO:0008006" key="4">
    <source>
        <dbReference type="Google" id="ProtNLM"/>
    </source>
</evidence>
<keyword evidence="3" id="KW-1185">Reference proteome</keyword>
<protein>
    <recommendedName>
        <fullName evidence="4">Lipoprotein</fullName>
    </recommendedName>
</protein>
<gene>
    <name evidence="2" type="ORF">P0082_08345</name>
</gene>
<keyword evidence="1" id="KW-0732">Signal</keyword>